<dbReference type="NCBIfam" id="TIGR00479">
    <property type="entry name" value="rumA"/>
    <property type="match status" value="1"/>
</dbReference>
<evidence type="ECO:0000256" key="2">
    <source>
        <dbReference type="ARBA" id="ARBA00022679"/>
    </source>
</evidence>
<dbReference type="InterPro" id="IPR030391">
    <property type="entry name" value="MeTrfase_TrmA_CS"/>
</dbReference>
<accession>A0A650C5F7</accession>
<gene>
    <name evidence="7" type="primary">rlmD</name>
    <name evidence="8" type="ORF">ATX59_08305</name>
    <name evidence="7" type="ORF">GA838_00400</name>
</gene>
<dbReference type="Pfam" id="PF01938">
    <property type="entry name" value="TRAM"/>
    <property type="match status" value="1"/>
</dbReference>
<evidence type="ECO:0000313" key="9">
    <source>
        <dbReference type="Proteomes" id="UP000181728"/>
    </source>
</evidence>
<dbReference type="PROSITE" id="PS01231">
    <property type="entry name" value="TRMA_2"/>
    <property type="match status" value="1"/>
</dbReference>
<dbReference type="CDD" id="cd02440">
    <property type="entry name" value="AdoMet_MTases"/>
    <property type="match status" value="1"/>
</dbReference>
<dbReference type="Proteomes" id="UP001281024">
    <property type="component" value="Unassembled WGS sequence"/>
</dbReference>
<feature type="active site" description="Nucleophile" evidence="4">
    <location>
        <position position="414"/>
    </location>
</feature>
<keyword evidence="1 4" id="KW-0489">Methyltransferase</keyword>
<dbReference type="InterPro" id="IPR029063">
    <property type="entry name" value="SAM-dependent_MTases_sf"/>
</dbReference>
<dbReference type="EC" id="2.1.1.190" evidence="7"/>
<dbReference type="InterPro" id="IPR030390">
    <property type="entry name" value="MeTrfase_TrmA_AS"/>
</dbReference>
<protein>
    <submittedName>
        <fullName evidence="7">23S rRNA (Uracil(1939)-C(5))-methyltransferase RlmD</fullName>
        <ecNumber evidence="7">2.1.1.190</ecNumber>
    </submittedName>
    <submittedName>
        <fullName evidence="8">23S rRNA (Uracil-5-)-methyltransferase RumA</fullName>
    </submittedName>
</protein>
<dbReference type="SUPFAM" id="SSF53335">
    <property type="entry name" value="S-adenosyl-L-methionine-dependent methyltransferases"/>
    <property type="match status" value="1"/>
</dbReference>
<keyword evidence="2 4" id="KW-0808">Transferase</keyword>
<dbReference type="PROSITE" id="PS51687">
    <property type="entry name" value="SAM_MT_RNA_M5U"/>
    <property type="match status" value="1"/>
</dbReference>
<feature type="binding site" evidence="4">
    <location>
        <position position="387"/>
    </location>
    <ligand>
        <name>S-adenosyl-L-methionine</name>
        <dbReference type="ChEBI" id="CHEBI:59789"/>
    </ligand>
</feature>
<dbReference type="InterPro" id="IPR012340">
    <property type="entry name" value="NA-bd_OB-fold"/>
</dbReference>
<reference evidence="7" key="2">
    <citation type="submission" date="2019-10" db="EMBL/GenBank/DDBJ databases">
        <title>Malate fermentation in French cider.</title>
        <authorList>
            <person name="Cousin F.J."/>
            <person name="Medina Fernandez S."/>
            <person name="Misery B."/>
            <person name="Laplace J.-M."/>
            <person name="Cretenet M."/>
        </authorList>
    </citation>
    <scope>NUCLEOTIDE SEQUENCE</scope>
    <source>
        <strain evidence="7">UCMA15129</strain>
    </source>
</reference>
<dbReference type="RefSeq" id="WP_002822015.1">
    <property type="nucleotide sequence ID" value="NZ_CP038451.1"/>
</dbReference>
<feature type="binding site" evidence="4">
    <location>
        <position position="318"/>
    </location>
    <ligand>
        <name>S-adenosyl-L-methionine</name>
        <dbReference type="ChEBI" id="CHEBI:59789"/>
    </ligand>
</feature>
<comment type="similarity">
    <text evidence="4">Belongs to the class I-like SAM-binding methyltransferase superfamily. RNA M5U methyltransferase family.</text>
</comment>
<dbReference type="AlphaFoldDB" id="A0A650C5F7"/>
<dbReference type="EMBL" id="WERV01000001">
    <property type="protein sequence ID" value="MDV7714243.1"/>
    <property type="molecule type" value="Genomic_DNA"/>
</dbReference>
<dbReference type="GO" id="GO:0070475">
    <property type="term" value="P:rRNA base methylation"/>
    <property type="evidence" value="ECO:0007669"/>
    <property type="project" value="TreeGrafter"/>
</dbReference>
<proteinExistence type="inferred from homology"/>
<dbReference type="PROSITE" id="PS50926">
    <property type="entry name" value="TRAM"/>
    <property type="match status" value="1"/>
</dbReference>
<dbReference type="PANTHER" id="PTHR11061:SF30">
    <property type="entry name" value="TRNA (URACIL(54)-C(5))-METHYLTRANSFERASE"/>
    <property type="match status" value="1"/>
</dbReference>
<dbReference type="PROSITE" id="PS01230">
    <property type="entry name" value="TRMA_1"/>
    <property type="match status" value="1"/>
</dbReference>
<sequence length="458" mass="51218">MSKKTYSKLVKNQELTGDVIDLTYEGLGVVKVDDFPVFIVNSLPGERIKFAITRVLNSYAFGRVLEIIKESPDRVRADHPEMIASGIAPLVNLSYPAQLEFKRKQIRQLFHKVGIDDLEILPTLGMKNPTHYRNKTVVPVKFQAGKLVTGFYRRGSHKLVPIEDYYLNDPKIDVVVGIARDVLNDFHISAYNEISREGIVRYLMVRHGYHSGQTMLAVVATKKHLPHEKEIIKEINQRIPDLTSFLLNYNPKQTNVQLGLDNRVLSGQQVIHDTLLGLDFEIGINSFYQVNPQTTAVLYTKAAELAGLKSNQLVIDAYSGIGTIGLSIARQVRKVIGVEVVVPAVEDAKKNMLANRIENAEYIAADAAEQFIKWADAGVKPDVVFVDPPRKGLTSDLIQSLGVMAPLKFVYISCNPATLARDAVLIKEQGYRISKAVLPIDQFPQTMHVESITVFEKE</sequence>
<dbReference type="Gene3D" id="3.40.50.150">
    <property type="entry name" value="Vaccinia Virus protein VP39"/>
    <property type="match status" value="1"/>
</dbReference>
<evidence type="ECO:0000256" key="3">
    <source>
        <dbReference type="ARBA" id="ARBA00022691"/>
    </source>
</evidence>
<dbReference type="InterPro" id="IPR002792">
    <property type="entry name" value="TRAM_dom"/>
</dbReference>
<dbReference type="FunFam" id="3.40.50.150:FF:000009">
    <property type="entry name" value="23S rRNA (Uracil(1939)-C(5))-methyltransferase RlmD"/>
    <property type="match status" value="1"/>
</dbReference>
<dbReference type="Gene3D" id="2.40.50.1070">
    <property type="match status" value="1"/>
</dbReference>
<feature type="domain" description="TRAM" evidence="6">
    <location>
        <begin position="8"/>
        <end position="66"/>
    </location>
</feature>
<comment type="caution">
    <text evidence="8">The sequence shown here is derived from an EMBL/GenBank/DDBJ whole genome shotgun (WGS) entry which is preliminary data.</text>
</comment>
<dbReference type="PANTHER" id="PTHR11061">
    <property type="entry name" value="RNA M5U METHYLTRANSFERASE"/>
    <property type="match status" value="1"/>
</dbReference>
<evidence type="ECO:0000313" key="7">
    <source>
        <dbReference type="EMBL" id="MDV7714243.1"/>
    </source>
</evidence>
<evidence type="ECO:0000313" key="8">
    <source>
        <dbReference type="EMBL" id="OIM20567.1"/>
    </source>
</evidence>
<dbReference type="Pfam" id="PF05958">
    <property type="entry name" value="tRNA_U5-meth_tr"/>
    <property type="match status" value="1"/>
</dbReference>
<evidence type="ECO:0000256" key="4">
    <source>
        <dbReference type="PROSITE-ProRule" id="PRU01024"/>
    </source>
</evidence>
<name>A0A650C5F7_OENOE</name>
<dbReference type="Proteomes" id="UP000181728">
    <property type="component" value="Unassembled WGS sequence"/>
</dbReference>
<organism evidence="8 9">
    <name type="scientific">Oenococcus oeni</name>
    <name type="common">Leuconostoc oenos</name>
    <dbReference type="NCBI Taxonomy" id="1247"/>
    <lineage>
        <taxon>Bacteria</taxon>
        <taxon>Bacillati</taxon>
        <taxon>Bacillota</taxon>
        <taxon>Bacilli</taxon>
        <taxon>Lactobacillales</taxon>
        <taxon>Lactobacillaceae</taxon>
        <taxon>Oenococcus</taxon>
    </lineage>
</organism>
<evidence type="ECO:0000256" key="1">
    <source>
        <dbReference type="ARBA" id="ARBA00022603"/>
    </source>
</evidence>
<keyword evidence="3 4" id="KW-0949">S-adenosyl-L-methionine</keyword>
<feature type="binding site" evidence="4">
    <location>
        <position position="289"/>
    </location>
    <ligand>
        <name>S-adenosyl-L-methionine</name>
        <dbReference type="ChEBI" id="CHEBI:59789"/>
    </ligand>
</feature>
<reference evidence="8 9" key="1">
    <citation type="journal article" date="2016" name="BMC Genomics">
        <title>Consensus pan-genome assembly of the specialised wine bacterium Oenococcus oeni.</title>
        <authorList>
            <person name="Sternes P.R."/>
            <person name="Borneman A.R."/>
        </authorList>
    </citation>
    <scope>NUCLEOTIDE SEQUENCE [LARGE SCALE GENOMIC DNA]</scope>
    <source>
        <strain evidence="8 9">AWRIB661</strain>
    </source>
</reference>
<feature type="active site" evidence="5">
    <location>
        <position position="414"/>
    </location>
</feature>
<dbReference type="SUPFAM" id="SSF50249">
    <property type="entry name" value="Nucleic acid-binding proteins"/>
    <property type="match status" value="1"/>
</dbReference>
<dbReference type="EMBL" id="MLOK01000054">
    <property type="protein sequence ID" value="OIM20567.1"/>
    <property type="molecule type" value="Genomic_DNA"/>
</dbReference>
<dbReference type="GO" id="GO:0070041">
    <property type="term" value="F:rRNA (uridine-C5-)-methyltransferase activity"/>
    <property type="evidence" value="ECO:0007669"/>
    <property type="project" value="TreeGrafter"/>
</dbReference>
<evidence type="ECO:0000259" key="6">
    <source>
        <dbReference type="PROSITE" id="PS50926"/>
    </source>
</evidence>
<feature type="binding site" evidence="4">
    <location>
        <position position="339"/>
    </location>
    <ligand>
        <name>S-adenosyl-L-methionine</name>
        <dbReference type="ChEBI" id="CHEBI:59789"/>
    </ligand>
</feature>
<dbReference type="Gene3D" id="2.40.50.140">
    <property type="entry name" value="Nucleic acid-binding proteins"/>
    <property type="match status" value="1"/>
</dbReference>
<dbReference type="InterPro" id="IPR010280">
    <property type="entry name" value="U5_MeTrfase_fam"/>
</dbReference>
<dbReference type="FunFam" id="2.40.50.1070:FF:000003">
    <property type="entry name" value="23S rRNA (Uracil-5-)-methyltransferase RumA"/>
    <property type="match status" value="1"/>
</dbReference>
<evidence type="ECO:0000256" key="5">
    <source>
        <dbReference type="PROSITE-ProRule" id="PRU10015"/>
    </source>
</evidence>